<evidence type="ECO:0000256" key="1">
    <source>
        <dbReference type="ARBA" id="ARBA00022741"/>
    </source>
</evidence>
<dbReference type="InterPro" id="IPR050699">
    <property type="entry name" value="RNA-DNA_Helicase"/>
</dbReference>
<evidence type="ECO:0000313" key="7">
    <source>
        <dbReference type="EMBL" id="ODS04159.1"/>
    </source>
</evidence>
<keyword evidence="4" id="KW-0067">ATP-binding</keyword>
<dbReference type="PROSITE" id="PS51192">
    <property type="entry name" value="HELICASE_ATP_BIND_1"/>
    <property type="match status" value="1"/>
</dbReference>
<feature type="domain" description="Helicase ATP-binding" evidence="5">
    <location>
        <begin position="113"/>
        <end position="328"/>
    </location>
</feature>
<gene>
    <name evidence="7" type="ORF">AUC71_05595</name>
</gene>
<accession>A0A1E3WEB5</accession>
<dbReference type="GO" id="GO:0003676">
    <property type="term" value="F:nucleic acid binding"/>
    <property type="evidence" value="ECO:0007669"/>
    <property type="project" value="InterPro"/>
</dbReference>
<evidence type="ECO:0000313" key="8">
    <source>
        <dbReference type="Proteomes" id="UP000095042"/>
    </source>
</evidence>
<evidence type="ECO:0000256" key="4">
    <source>
        <dbReference type="ARBA" id="ARBA00022840"/>
    </source>
</evidence>
<evidence type="ECO:0000259" key="5">
    <source>
        <dbReference type="PROSITE" id="PS51192"/>
    </source>
</evidence>
<dbReference type="RefSeq" id="WP_069622651.1">
    <property type="nucleotide sequence ID" value="NZ_LPWD01000007.1"/>
</dbReference>
<dbReference type="SUPFAM" id="SSF52540">
    <property type="entry name" value="P-loop containing nucleoside triphosphate hydrolases"/>
    <property type="match status" value="1"/>
</dbReference>
<dbReference type="InterPro" id="IPR027417">
    <property type="entry name" value="P-loop_NTPase"/>
</dbReference>
<dbReference type="Gene3D" id="3.40.50.300">
    <property type="entry name" value="P-loop containing nucleotide triphosphate hydrolases"/>
    <property type="match status" value="2"/>
</dbReference>
<dbReference type="Proteomes" id="UP000095042">
    <property type="component" value="Unassembled WGS sequence"/>
</dbReference>
<dbReference type="Pfam" id="PF00270">
    <property type="entry name" value="DEAD"/>
    <property type="match status" value="1"/>
</dbReference>
<evidence type="ECO:0000259" key="6">
    <source>
        <dbReference type="PROSITE" id="PS51194"/>
    </source>
</evidence>
<name>A0A1E3WEB5_9HYPH</name>
<dbReference type="GO" id="GO:0016787">
    <property type="term" value="F:hydrolase activity"/>
    <property type="evidence" value="ECO:0007669"/>
    <property type="project" value="UniProtKB-KW"/>
</dbReference>
<dbReference type="Pfam" id="PF00271">
    <property type="entry name" value="Helicase_C"/>
    <property type="match status" value="1"/>
</dbReference>
<dbReference type="GO" id="GO:0004386">
    <property type="term" value="F:helicase activity"/>
    <property type="evidence" value="ECO:0007669"/>
    <property type="project" value="UniProtKB-KW"/>
</dbReference>
<evidence type="ECO:0000256" key="2">
    <source>
        <dbReference type="ARBA" id="ARBA00022801"/>
    </source>
</evidence>
<dbReference type="PANTHER" id="PTHR12131:SF1">
    <property type="entry name" value="ATP-DEPENDENT RNA HELICASE SUPV3L1, MITOCHONDRIAL-RELATED"/>
    <property type="match status" value="1"/>
</dbReference>
<dbReference type="InterPro" id="IPR001650">
    <property type="entry name" value="Helicase_C-like"/>
</dbReference>
<dbReference type="PANTHER" id="PTHR12131">
    <property type="entry name" value="ATP-DEPENDENT RNA AND DNA HELICASE"/>
    <property type="match status" value="1"/>
</dbReference>
<protein>
    <submittedName>
        <fullName evidence="7">Uncharacterized protein</fullName>
    </submittedName>
</protein>
<dbReference type="SMART" id="SM00487">
    <property type="entry name" value="DEXDc"/>
    <property type="match status" value="1"/>
</dbReference>
<reference evidence="7 8" key="1">
    <citation type="journal article" date="2016" name="Environ. Microbiol.">
        <title>New Methyloceanibacter diversity from North Sea sediments includes methanotroph containing solely the soluble methane monooxygenase.</title>
        <authorList>
            <person name="Vekeman B."/>
            <person name="Kerckhof F.M."/>
            <person name="Cremers G."/>
            <person name="de Vos P."/>
            <person name="Vandamme P."/>
            <person name="Boon N."/>
            <person name="Op den Camp H.J."/>
            <person name="Heylen K."/>
        </authorList>
    </citation>
    <scope>NUCLEOTIDE SEQUENCE [LARGE SCALE GENOMIC DNA]</scope>
    <source>
        <strain evidence="7 8">R-67177</strain>
    </source>
</reference>
<organism evidence="7 8">
    <name type="scientific">Methyloceanibacter marginalis</name>
    <dbReference type="NCBI Taxonomy" id="1774971"/>
    <lineage>
        <taxon>Bacteria</taxon>
        <taxon>Pseudomonadati</taxon>
        <taxon>Pseudomonadota</taxon>
        <taxon>Alphaproteobacteria</taxon>
        <taxon>Hyphomicrobiales</taxon>
        <taxon>Hyphomicrobiaceae</taxon>
        <taxon>Methyloceanibacter</taxon>
    </lineage>
</organism>
<keyword evidence="8" id="KW-1185">Reference proteome</keyword>
<comment type="caution">
    <text evidence="7">The sequence shown here is derived from an EMBL/GenBank/DDBJ whole genome shotgun (WGS) entry which is preliminary data.</text>
</comment>
<dbReference type="GO" id="GO:0005524">
    <property type="term" value="F:ATP binding"/>
    <property type="evidence" value="ECO:0007669"/>
    <property type="project" value="UniProtKB-KW"/>
</dbReference>
<proteinExistence type="predicted"/>
<dbReference type="AlphaFoldDB" id="A0A1E3WEB5"/>
<dbReference type="EMBL" id="LPWD01000007">
    <property type="protein sequence ID" value="ODS04159.1"/>
    <property type="molecule type" value="Genomic_DNA"/>
</dbReference>
<keyword evidence="3" id="KW-0347">Helicase</keyword>
<dbReference type="SMART" id="SM00490">
    <property type="entry name" value="HELICc"/>
    <property type="match status" value="1"/>
</dbReference>
<keyword evidence="1" id="KW-0547">Nucleotide-binding</keyword>
<dbReference type="OrthoDB" id="9815222at2"/>
<keyword evidence="2" id="KW-0378">Hydrolase</keyword>
<sequence>MSEIGLLRSIGPDEALTSGQVFDVIFEAGSVLSESDREAEVALEIAIRLLEARRNGQVPKDCIQAVEFLAEECGLYPYIEAETFGLLTQTVIEAHAVQLDEKLYLHSKQMQILLWLLDGDSVVLSAPTSFGKSLLVDAFLARKRPHTVVVILPTIALIDETRRRYGRNFGDFYKVITTVADSYNPEQPTIFVLTQERFLQRKDDLKIDLLFVDEFYKLDPSRGDTRYETLNLALYRALPVAKQSFMAGPHIRNIELGPKWSGNFRFVRTDYRTVTVNVVDRSESQELFATFLSDLNNVGDESSLVFTATPNTAQRLMDQLVDSGIAYESILGPQLAAWVERNYHPAWPVARGNQRGIAIHHGRLPRSLGQLFVHLFNTNEIKVLICTSTLIEGVNTSAANVFIYDKKINRADFDFFSFANIRGRVGRMMRHFIGNVFLYHQPPKEVETDVQVPILNDPGSSTDFLVMNVAPGELSTEGRQRQENLPLATGLSAHVLREHGALGVELLAALRDRIEQVLNGNPELLVWSGFPDRDQRKAIAELALMVAHKRNEPTGVHSPGMIGWAWSLLGSIRTLPKFLRFFAGKFFTDDRAAGVDAAFQFLQACEFSFPRTLAAVEAIVLDLQPDSEVAYGPYIVGLETWFRPPWMKELDEAGIPLPLAERLAPHLSTPSSRADALNQIARLDLRQLEGFDEVDYFIVSLALR</sequence>
<dbReference type="InterPro" id="IPR011545">
    <property type="entry name" value="DEAD/DEAH_box_helicase_dom"/>
</dbReference>
<feature type="domain" description="Helicase C-terminal" evidence="6">
    <location>
        <begin position="290"/>
        <end position="470"/>
    </location>
</feature>
<dbReference type="InterPro" id="IPR014001">
    <property type="entry name" value="Helicase_ATP-bd"/>
</dbReference>
<evidence type="ECO:0000256" key="3">
    <source>
        <dbReference type="ARBA" id="ARBA00022806"/>
    </source>
</evidence>
<dbReference type="PROSITE" id="PS51194">
    <property type="entry name" value="HELICASE_CTER"/>
    <property type="match status" value="1"/>
</dbReference>